<dbReference type="EMBL" id="JADLQX010000077">
    <property type="protein sequence ID" value="MBF6302919.1"/>
    <property type="molecule type" value="Genomic_DNA"/>
</dbReference>
<organism evidence="2 3">
    <name type="scientific">Nocardia amamiensis</name>
    <dbReference type="NCBI Taxonomy" id="404578"/>
    <lineage>
        <taxon>Bacteria</taxon>
        <taxon>Bacillati</taxon>
        <taxon>Actinomycetota</taxon>
        <taxon>Actinomycetes</taxon>
        <taxon>Mycobacteriales</taxon>
        <taxon>Nocardiaceae</taxon>
        <taxon>Nocardia</taxon>
    </lineage>
</organism>
<gene>
    <name evidence="2" type="ORF">IU459_36190</name>
</gene>
<proteinExistence type="predicted"/>
<keyword evidence="1" id="KW-1133">Transmembrane helix</keyword>
<sequence>MQVLLGITFLLGGAAAARTDAVAQDGSMSAIDGLDWTDVKDSSGIPLSNYMFVTPDGSLFDPEDTALSMVLGLEFMVFMVIVISAIWLTGYVVSFRWLDYLAEPLRAVGDSLTNQIGIPIVLTVAASIGAFFVAWCVARGYHAKAVLQVVTMLGVAVLGPTYLAQPLADVLSSDGLLVQGRDVGISVAAGLSGDASPETGSIIDTLSGSLADNFARHPLQVWNFGHVVDDSPRCRAGWSAGVLAGNEAQVARAMSACGDSYAFAKTENPNMGQVGTGLVLLIFGTILLLFLAYLAIKIFLAALSSIYHAILAIFGFAAGGFIYGPTQTFLVRNLVDIVGDAFSMVSYTIYLGVYAFVLDSMFRAAPGGGLAVIFVSGILMIAGFALLRRLDISLIGGQSRIATQIGAALAGKPASAVAATAGMGEVSLRYTMSPGHLATAGMRWLNDLSVINASPVTSWLFRRPNPLTYFSGLQQHMNYLNYELLLGRLPPEAAESWMGRLTAGKNAHDAAARLAVAEFGGHNPRAAAAAVTNVVDLSGDLGDALGALMVAGFSEKMARRAIQAHVLMNTAGEDNPVVYGPLAKVAAALELADNARDLPGVQRDAYVAQFVESASLFHRVASRPLYRDNRNVDHEFVRKVTENWNKSYEELKNSVPAEEWRSVNGDTRRYIGSSLADALNEAAKSYSKEQAEEKLAEATKIKDIAVNLDLILSNTNVGIWTN</sequence>
<keyword evidence="3" id="KW-1185">Reference proteome</keyword>
<feature type="transmembrane region" description="Helical" evidence="1">
    <location>
        <begin position="75"/>
        <end position="95"/>
    </location>
</feature>
<comment type="caution">
    <text evidence="2">The sequence shown here is derived from an EMBL/GenBank/DDBJ whole genome shotgun (WGS) entry which is preliminary data.</text>
</comment>
<dbReference type="Proteomes" id="UP000702209">
    <property type="component" value="Unassembled WGS sequence"/>
</dbReference>
<feature type="transmembrane region" description="Helical" evidence="1">
    <location>
        <begin position="306"/>
        <end position="325"/>
    </location>
</feature>
<evidence type="ECO:0000313" key="2">
    <source>
        <dbReference type="EMBL" id="MBF6302919.1"/>
    </source>
</evidence>
<accession>A0ABS0D274</accession>
<feature type="transmembrane region" description="Helical" evidence="1">
    <location>
        <begin position="141"/>
        <end position="163"/>
    </location>
</feature>
<keyword evidence="1" id="KW-0812">Transmembrane</keyword>
<feature type="transmembrane region" description="Helical" evidence="1">
    <location>
        <begin position="337"/>
        <end position="357"/>
    </location>
</feature>
<name>A0ABS0D274_9NOCA</name>
<feature type="transmembrane region" description="Helical" evidence="1">
    <location>
        <begin position="116"/>
        <end position="135"/>
    </location>
</feature>
<dbReference type="RefSeq" id="WP_195134098.1">
    <property type="nucleotide sequence ID" value="NZ_JADLQX010000077.1"/>
</dbReference>
<keyword evidence="1" id="KW-0472">Membrane</keyword>
<protein>
    <submittedName>
        <fullName evidence="2">Uncharacterized protein</fullName>
    </submittedName>
</protein>
<feature type="transmembrane region" description="Helical" evidence="1">
    <location>
        <begin position="278"/>
        <end position="300"/>
    </location>
</feature>
<evidence type="ECO:0000256" key="1">
    <source>
        <dbReference type="SAM" id="Phobius"/>
    </source>
</evidence>
<evidence type="ECO:0000313" key="3">
    <source>
        <dbReference type="Proteomes" id="UP000702209"/>
    </source>
</evidence>
<feature type="transmembrane region" description="Helical" evidence="1">
    <location>
        <begin position="369"/>
        <end position="387"/>
    </location>
</feature>
<reference evidence="2 3" key="1">
    <citation type="submission" date="2020-10" db="EMBL/GenBank/DDBJ databases">
        <title>Identification of Nocardia species via Next-generation sequencing and recognition of intraspecies genetic diversity.</title>
        <authorList>
            <person name="Li P."/>
            <person name="Li P."/>
            <person name="Lu B."/>
        </authorList>
    </citation>
    <scope>NUCLEOTIDE SEQUENCE [LARGE SCALE GENOMIC DNA]</scope>
    <source>
        <strain evidence="2 3">BJ06-0157</strain>
    </source>
</reference>